<feature type="domain" description="Heterokaryon incompatibility" evidence="1">
    <location>
        <begin position="43"/>
        <end position="178"/>
    </location>
</feature>
<feature type="non-terminal residue" evidence="2">
    <location>
        <position position="203"/>
    </location>
</feature>
<dbReference type="PANTHER" id="PTHR24148:SF64">
    <property type="entry name" value="HETEROKARYON INCOMPATIBILITY DOMAIN-CONTAINING PROTEIN"/>
    <property type="match status" value="1"/>
</dbReference>
<evidence type="ECO:0000313" key="3">
    <source>
        <dbReference type="Proteomes" id="UP000799777"/>
    </source>
</evidence>
<accession>A0A9P4GW38</accession>
<evidence type="ECO:0000259" key="1">
    <source>
        <dbReference type="Pfam" id="PF06985"/>
    </source>
</evidence>
<reference evidence="2" key="1">
    <citation type="journal article" date="2020" name="Stud. Mycol.">
        <title>101 Dothideomycetes genomes: a test case for predicting lifestyles and emergence of pathogens.</title>
        <authorList>
            <person name="Haridas S."/>
            <person name="Albert R."/>
            <person name="Binder M."/>
            <person name="Bloem J."/>
            <person name="Labutti K."/>
            <person name="Salamov A."/>
            <person name="Andreopoulos B."/>
            <person name="Baker S."/>
            <person name="Barry K."/>
            <person name="Bills G."/>
            <person name="Bluhm B."/>
            <person name="Cannon C."/>
            <person name="Castanera R."/>
            <person name="Culley D."/>
            <person name="Daum C."/>
            <person name="Ezra D."/>
            <person name="Gonzalez J."/>
            <person name="Henrissat B."/>
            <person name="Kuo A."/>
            <person name="Liang C."/>
            <person name="Lipzen A."/>
            <person name="Lutzoni F."/>
            <person name="Magnuson J."/>
            <person name="Mondo S."/>
            <person name="Nolan M."/>
            <person name="Ohm R."/>
            <person name="Pangilinan J."/>
            <person name="Park H.-J."/>
            <person name="Ramirez L."/>
            <person name="Alfaro M."/>
            <person name="Sun H."/>
            <person name="Tritt A."/>
            <person name="Yoshinaga Y."/>
            <person name="Zwiers L.-H."/>
            <person name="Turgeon B."/>
            <person name="Goodwin S."/>
            <person name="Spatafora J."/>
            <person name="Crous P."/>
            <person name="Grigoriev I."/>
        </authorList>
    </citation>
    <scope>NUCLEOTIDE SEQUENCE</scope>
    <source>
        <strain evidence="2">CBS 110217</strain>
    </source>
</reference>
<keyword evidence="3" id="KW-1185">Reference proteome</keyword>
<dbReference type="EMBL" id="ML978387">
    <property type="protein sequence ID" value="KAF2023052.1"/>
    <property type="molecule type" value="Genomic_DNA"/>
</dbReference>
<dbReference type="InterPro" id="IPR010730">
    <property type="entry name" value="HET"/>
</dbReference>
<evidence type="ECO:0000313" key="2">
    <source>
        <dbReference type="EMBL" id="KAF2023052.1"/>
    </source>
</evidence>
<dbReference type="AlphaFoldDB" id="A0A9P4GW38"/>
<dbReference type="InterPro" id="IPR052895">
    <property type="entry name" value="HetReg/Transcr_Mod"/>
</dbReference>
<organism evidence="2 3">
    <name type="scientific">Setomelanomma holmii</name>
    <dbReference type="NCBI Taxonomy" id="210430"/>
    <lineage>
        <taxon>Eukaryota</taxon>
        <taxon>Fungi</taxon>
        <taxon>Dikarya</taxon>
        <taxon>Ascomycota</taxon>
        <taxon>Pezizomycotina</taxon>
        <taxon>Dothideomycetes</taxon>
        <taxon>Pleosporomycetidae</taxon>
        <taxon>Pleosporales</taxon>
        <taxon>Pleosporineae</taxon>
        <taxon>Phaeosphaeriaceae</taxon>
        <taxon>Setomelanomma</taxon>
    </lineage>
</organism>
<protein>
    <submittedName>
        <fullName evidence="2">HET-domain-containing protein</fullName>
    </submittedName>
</protein>
<dbReference type="Proteomes" id="UP000799777">
    <property type="component" value="Unassembled WGS sequence"/>
</dbReference>
<comment type="caution">
    <text evidence="2">The sequence shown here is derived from an EMBL/GenBank/DDBJ whole genome shotgun (WGS) entry which is preliminary data.</text>
</comment>
<proteinExistence type="predicted"/>
<dbReference type="PANTHER" id="PTHR24148">
    <property type="entry name" value="ANKYRIN REPEAT DOMAIN-CONTAINING PROTEIN 39 HOMOLOG-RELATED"/>
    <property type="match status" value="1"/>
</dbReference>
<name>A0A9P4GW38_9PLEO</name>
<sequence length="203" mass="23057">MAYAEAVLPNKRSVRLLQLLSGCDQAPLEARLEVHTLGDSCSYAALSYVWGTPDQSKALHTATNQLKISENLYSFLTHLRQPDTTRTIWVDAICINQEDDGEKSSQVALMGSIYREAETVFCWLGHPTSERLLALKHLQRLANESTTYIGPDSVENIEAHVDCIYSNPWFTRLWVVQEVSLARRPKFLCGRHEMSWNDFERAA</sequence>
<gene>
    <name evidence="2" type="ORF">EK21DRAFT_81717</name>
</gene>
<dbReference type="Pfam" id="PF06985">
    <property type="entry name" value="HET"/>
    <property type="match status" value="1"/>
</dbReference>
<dbReference type="OrthoDB" id="2157530at2759"/>